<evidence type="ECO:0000256" key="4">
    <source>
        <dbReference type="ARBA" id="ARBA00022519"/>
    </source>
</evidence>
<dbReference type="InterPro" id="IPR055348">
    <property type="entry name" value="DctQ"/>
</dbReference>
<comment type="subunit">
    <text evidence="9">The complex comprises the extracytoplasmic solute receptor protein and the two transmembrane proteins.</text>
</comment>
<evidence type="ECO:0000256" key="7">
    <source>
        <dbReference type="ARBA" id="ARBA00023136"/>
    </source>
</evidence>
<comment type="function">
    <text evidence="9">Part of the tripartite ATP-independent periplasmic (TRAP) transport system.</text>
</comment>
<name>A0ABP7SRE3_9BURK</name>
<dbReference type="RefSeq" id="WP_344761934.1">
    <property type="nucleotide sequence ID" value="NZ_BAAAZE010000005.1"/>
</dbReference>
<evidence type="ECO:0000256" key="1">
    <source>
        <dbReference type="ARBA" id="ARBA00004429"/>
    </source>
</evidence>
<keyword evidence="7 9" id="KW-0472">Membrane</keyword>
<dbReference type="Proteomes" id="UP001501353">
    <property type="component" value="Unassembled WGS sequence"/>
</dbReference>
<feature type="transmembrane region" description="Helical" evidence="9">
    <location>
        <begin position="47"/>
        <end position="67"/>
    </location>
</feature>
<comment type="subcellular location">
    <subcellularLocation>
        <location evidence="1 9">Cell inner membrane</location>
        <topology evidence="1 9">Multi-pass membrane protein</topology>
    </subcellularLocation>
</comment>
<evidence type="ECO:0000256" key="8">
    <source>
        <dbReference type="ARBA" id="ARBA00038436"/>
    </source>
</evidence>
<evidence type="ECO:0000313" key="11">
    <source>
        <dbReference type="EMBL" id="GAA4015468.1"/>
    </source>
</evidence>
<organism evidence="11 12">
    <name type="scientific">Actimicrobium antarcticum</name>
    <dbReference type="NCBI Taxonomy" id="1051899"/>
    <lineage>
        <taxon>Bacteria</taxon>
        <taxon>Pseudomonadati</taxon>
        <taxon>Pseudomonadota</taxon>
        <taxon>Betaproteobacteria</taxon>
        <taxon>Burkholderiales</taxon>
        <taxon>Oxalobacteraceae</taxon>
        <taxon>Actimicrobium</taxon>
    </lineage>
</organism>
<proteinExistence type="inferred from homology"/>
<comment type="caution">
    <text evidence="11">The sequence shown here is derived from an EMBL/GenBank/DDBJ whole genome shotgun (WGS) entry which is preliminary data.</text>
</comment>
<evidence type="ECO:0000256" key="6">
    <source>
        <dbReference type="ARBA" id="ARBA00022989"/>
    </source>
</evidence>
<evidence type="ECO:0000256" key="9">
    <source>
        <dbReference type="RuleBase" id="RU369079"/>
    </source>
</evidence>
<keyword evidence="2 9" id="KW-0813">Transport</keyword>
<dbReference type="Pfam" id="PF04290">
    <property type="entry name" value="DctQ"/>
    <property type="match status" value="1"/>
</dbReference>
<keyword evidence="4 9" id="KW-0997">Cell inner membrane</keyword>
<feature type="transmembrane region" description="Helical" evidence="9">
    <location>
        <begin position="87"/>
        <end position="106"/>
    </location>
</feature>
<keyword evidence="12" id="KW-1185">Reference proteome</keyword>
<dbReference type="PANTHER" id="PTHR35011">
    <property type="entry name" value="2,3-DIKETO-L-GULONATE TRAP TRANSPORTER SMALL PERMEASE PROTEIN YIAM"/>
    <property type="match status" value="1"/>
</dbReference>
<gene>
    <name evidence="11" type="ORF">GCM10022212_07890</name>
</gene>
<evidence type="ECO:0000259" key="10">
    <source>
        <dbReference type="Pfam" id="PF04290"/>
    </source>
</evidence>
<feature type="domain" description="Tripartite ATP-independent periplasmic transporters DctQ component" evidence="10">
    <location>
        <begin position="27"/>
        <end position="154"/>
    </location>
</feature>
<evidence type="ECO:0000256" key="5">
    <source>
        <dbReference type="ARBA" id="ARBA00022692"/>
    </source>
</evidence>
<comment type="similarity">
    <text evidence="8 9">Belongs to the TRAP transporter small permease family.</text>
</comment>
<evidence type="ECO:0000256" key="3">
    <source>
        <dbReference type="ARBA" id="ARBA00022475"/>
    </source>
</evidence>
<comment type="caution">
    <text evidence="9">Lacks conserved residue(s) required for the propagation of feature annotation.</text>
</comment>
<keyword evidence="5 9" id="KW-0812">Transmembrane</keyword>
<dbReference type="EMBL" id="BAAAZE010000005">
    <property type="protein sequence ID" value="GAA4015468.1"/>
    <property type="molecule type" value="Genomic_DNA"/>
</dbReference>
<keyword evidence="3" id="KW-1003">Cell membrane</keyword>
<dbReference type="PANTHER" id="PTHR35011:SF10">
    <property type="entry name" value="TRAP TRANSPORTER SMALL PERMEASE PROTEIN"/>
    <property type="match status" value="1"/>
</dbReference>
<accession>A0ABP7SRE3</accession>
<protein>
    <recommendedName>
        <fullName evidence="9">TRAP transporter small permease protein</fullName>
    </recommendedName>
</protein>
<feature type="transmembrane region" description="Helical" evidence="9">
    <location>
        <begin position="12"/>
        <end position="35"/>
    </location>
</feature>
<evidence type="ECO:0000256" key="2">
    <source>
        <dbReference type="ARBA" id="ARBA00022448"/>
    </source>
</evidence>
<reference evidence="12" key="1">
    <citation type="journal article" date="2019" name="Int. J. Syst. Evol. Microbiol.">
        <title>The Global Catalogue of Microorganisms (GCM) 10K type strain sequencing project: providing services to taxonomists for standard genome sequencing and annotation.</title>
        <authorList>
            <consortium name="The Broad Institute Genomics Platform"/>
            <consortium name="The Broad Institute Genome Sequencing Center for Infectious Disease"/>
            <person name="Wu L."/>
            <person name="Ma J."/>
        </authorList>
    </citation>
    <scope>NUCLEOTIDE SEQUENCE [LARGE SCALE GENOMIC DNA]</scope>
    <source>
        <strain evidence="12">JCM 16673</strain>
    </source>
</reference>
<evidence type="ECO:0000313" key="12">
    <source>
        <dbReference type="Proteomes" id="UP001501353"/>
    </source>
</evidence>
<dbReference type="InterPro" id="IPR007387">
    <property type="entry name" value="TRAP_DctQ"/>
</dbReference>
<sequence length="193" mass="21290">MQYFNRWVTRASTALAVIAAGLLLAATLIITWMVVKRGIGMQNSWELELSIELMIGAIFLSSPYTLATGGHVKMDLLDAILPECIKHKLAFIAKLAGCLICLYLGWEGLRMAQHAFVTGERALGIWQPLSWPKYATIPVGMFMTALQYVTSMHRELVSAPGKVNSKDETASSKDAPYCVRCDAQHKEVAACRN</sequence>
<keyword evidence="6 9" id="KW-1133">Transmembrane helix</keyword>